<name>A0ACC0WUK9_9STRA</name>
<keyword evidence="2" id="KW-1185">Reference proteome</keyword>
<gene>
    <name evidence="1" type="ORF">PsorP6_000567</name>
</gene>
<evidence type="ECO:0000313" key="2">
    <source>
        <dbReference type="Proteomes" id="UP001163321"/>
    </source>
</evidence>
<protein>
    <submittedName>
        <fullName evidence="1">Uncharacterized protein</fullName>
    </submittedName>
</protein>
<accession>A0ACC0WUK9</accession>
<sequence>MTSYTGQSGVGLLLTSSVPLRNPRDVTKEYVSTSDIYMHLLNQANGNIFSLVYPVILTMIHNILLWATLTRSYLVTWIKLVLKAEPGLNVVRNSSNGYTIYIWLIPGGSSTQTSRIHQPQSKFQD</sequence>
<reference evidence="1 2" key="1">
    <citation type="journal article" date="2022" name="bioRxiv">
        <title>The genome of the oomycete Peronosclerospora sorghi, a cosmopolitan pathogen of maize and sorghum, is inflated with dispersed pseudogenes.</title>
        <authorList>
            <person name="Fletcher K."/>
            <person name="Martin F."/>
            <person name="Isakeit T."/>
            <person name="Cavanaugh K."/>
            <person name="Magill C."/>
            <person name="Michelmore R."/>
        </authorList>
    </citation>
    <scope>NUCLEOTIDE SEQUENCE [LARGE SCALE GENOMIC DNA]</scope>
    <source>
        <strain evidence="1">P6</strain>
    </source>
</reference>
<dbReference type="EMBL" id="CM047580">
    <property type="protein sequence ID" value="KAI9922277.1"/>
    <property type="molecule type" value="Genomic_DNA"/>
</dbReference>
<proteinExistence type="predicted"/>
<organism evidence="1 2">
    <name type="scientific">Peronosclerospora sorghi</name>
    <dbReference type="NCBI Taxonomy" id="230839"/>
    <lineage>
        <taxon>Eukaryota</taxon>
        <taxon>Sar</taxon>
        <taxon>Stramenopiles</taxon>
        <taxon>Oomycota</taxon>
        <taxon>Peronosporomycetes</taxon>
        <taxon>Peronosporales</taxon>
        <taxon>Peronosporaceae</taxon>
        <taxon>Peronosclerospora</taxon>
    </lineage>
</organism>
<dbReference type="Proteomes" id="UP001163321">
    <property type="component" value="Chromosome 1"/>
</dbReference>
<evidence type="ECO:0000313" key="1">
    <source>
        <dbReference type="EMBL" id="KAI9922277.1"/>
    </source>
</evidence>
<comment type="caution">
    <text evidence="1">The sequence shown here is derived from an EMBL/GenBank/DDBJ whole genome shotgun (WGS) entry which is preliminary data.</text>
</comment>